<accession>A0A167A0V4</accession>
<dbReference type="OrthoDB" id="4861286at2759"/>
<proteinExistence type="predicted"/>
<evidence type="ECO:0000313" key="2">
    <source>
        <dbReference type="Proteomes" id="UP000076863"/>
    </source>
</evidence>
<sequence length="365" mass="41988">MLAPIAWGLPSRQLYKILLALAVFLSLALVLFRLYASSAEDLLATGTSHDSPQAHDLCTTHGFTVYPAAAAGSGGARRKIYDLTMVNTELDWLEIRLDTLYDEVDLFIIVESPKTFHGHDKPLLAKQSWDRFAKYHDKMLHHELEFPGGFRPQRTWDFEYFQRDAAYEQVFPKLLGTDPRAPRLGDVLVVADVDEIPRPDTLRVLRTCSFPRRLTLYTRFFYYSFQFQSIGPEWHHPQATYYDGHRTLSPNNLRGGGGGNFISRWLESGKYADSGWHCSSCFDSIELYLNKMASFSHKWMNGDKFRDRDGIAAAVRDGLDIWGRKRNKFERLQNNTDLPPLVRDNERFLYLKDRSGKSAGMKDYP</sequence>
<dbReference type="PANTHER" id="PTHR12224:SF0">
    <property type="entry name" value="BETA-1,4-MANNOSYL-GLYCOPROTEIN 4-BETA-N-ACETYLGLUCOSAMINYLTRANSFERASE"/>
    <property type="match status" value="1"/>
</dbReference>
<protein>
    <submittedName>
        <fullName evidence="1">Glycosyl transferase family 17 protein</fullName>
    </submittedName>
</protein>
<comment type="caution">
    <text evidence="1">The sequence shown here is derived from an EMBL/GenBank/DDBJ whole genome shotgun (WGS) entry which is preliminary data.</text>
</comment>
<dbReference type="PANTHER" id="PTHR12224">
    <property type="entry name" value="BETA-1,4-MANNOSYL-GLYCOPROTEIN BETA-1,4-N-ACETYLGLUCOSAMINYL-TRANSFERASE"/>
    <property type="match status" value="1"/>
</dbReference>
<name>A0A167A0V4_9HYPO</name>
<dbReference type="InterPro" id="IPR006813">
    <property type="entry name" value="Glyco_trans_17"/>
</dbReference>
<keyword evidence="2" id="KW-1185">Reference proteome</keyword>
<dbReference type="Proteomes" id="UP000076863">
    <property type="component" value="Unassembled WGS sequence"/>
</dbReference>
<dbReference type="GO" id="GO:0016020">
    <property type="term" value="C:membrane"/>
    <property type="evidence" value="ECO:0007669"/>
    <property type="project" value="InterPro"/>
</dbReference>
<keyword evidence="1" id="KW-0808">Transferase</keyword>
<dbReference type="EMBL" id="AZHA01000026">
    <property type="protein sequence ID" value="OAA38436.1"/>
    <property type="molecule type" value="Genomic_DNA"/>
</dbReference>
<dbReference type="AlphaFoldDB" id="A0A167A0V4"/>
<dbReference type="GO" id="GO:0003830">
    <property type="term" value="F:beta-1,4-mannosylglycoprotein 4-beta-N-acetylglucosaminyltransferase activity"/>
    <property type="evidence" value="ECO:0007669"/>
    <property type="project" value="InterPro"/>
</dbReference>
<reference evidence="1 2" key="1">
    <citation type="journal article" date="2016" name="Genome Biol. Evol.">
        <title>Divergent and convergent evolution of fungal pathogenicity.</title>
        <authorList>
            <person name="Shang Y."/>
            <person name="Xiao G."/>
            <person name="Zheng P."/>
            <person name="Cen K."/>
            <person name="Zhan S."/>
            <person name="Wang C."/>
        </authorList>
    </citation>
    <scope>NUCLEOTIDE SEQUENCE [LARGE SCALE GENOMIC DNA]</scope>
    <source>
        <strain evidence="1 2">RCEF 3172</strain>
    </source>
</reference>
<dbReference type="Pfam" id="PF04724">
    <property type="entry name" value="Glyco_transf_17"/>
    <property type="match status" value="1"/>
</dbReference>
<dbReference type="GO" id="GO:0006044">
    <property type="term" value="P:N-acetylglucosamine metabolic process"/>
    <property type="evidence" value="ECO:0007669"/>
    <property type="project" value="TreeGrafter"/>
</dbReference>
<gene>
    <name evidence="1" type="ORF">BBO_07074</name>
</gene>
<evidence type="ECO:0000313" key="1">
    <source>
        <dbReference type="EMBL" id="OAA38436.1"/>
    </source>
</evidence>
<organism evidence="1 2">
    <name type="scientific">Beauveria brongniartii RCEF 3172</name>
    <dbReference type="NCBI Taxonomy" id="1081107"/>
    <lineage>
        <taxon>Eukaryota</taxon>
        <taxon>Fungi</taxon>
        <taxon>Dikarya</taxon>
        <taxon>Ascomycota</taxon>
        <taxon>Pezizomycotina</taxon>
        <taxon>Sordariomycetes</taxon>
        <taxon>Hypocreomycetidae</taxon>
        <taxon>Hypocreales</taxon>
        <taxon>Cordycipitaceae</taxon>
        <taxon>Beauveria</taxon>
        <taxon>Beauveria brongniartii</taxon>
    </lineage>
</organism>